<keyword evidence="3" id="KW-1185">Reference proteome</keyword>
<name>A0A139WWV6_9CYAN</name>
<evidence type="ECO:0000313" key="3">
    <source>
        <dbReference type="Proteomes" id="UP000076925"/>
    </source>
</evidence>
<evidence type="ECO:0000313" key="2">
    <source>
        <dbReference type="EMBL" id="KYC36893.1"/>
    </source>
</evidence>
<evidence type="ECO:0008006" key="4">
    <source>
        <dbReference type="Google" id="ProtNLM"/>
    </source>
</evidence>
<dbReference type="Proteomes" id="UP000076925">
    <property type="component" value="Unassembled WGS sequence"/>
</dbReference>
<dbReference type="PANTHER" id="PTHR35586">
    <property type="entry name" value="SLL1691 PROTEIN"/>
    <property type="match status" value="1"/>
</dbReference>
<comment type="caution">
    <text evidence="2">The sequence shown here is derived from an EMBL/GenBank/DDBJ whole genome shotgun (WGS) entry which is preliminary data.</text>
</comment>
<dbReference type="AlphaFoldDB" id="A0A139WWV6"/>
<sequence>MTDTSNNENVKNSENKTKKASTKYDSPWKDILQTYFKEFMQFFFPAGHDLIDWTKKIEFLDKELEEVTKDAEIGRRFADKLVKLYLKNGEEEWLLVHVEVQSQEESDFAARIYTYNYRIYDRYKKTVVSLAVLGDSNPNWKPSQFGYSLFGCTLNFQFPVVKLVDYQQRLSELEKDNNPFATVVMAHLAALNTISDRNERKVQKLALVRRLYEQGLQEQDVINLFAFIDWMMTLPPNLEVEFNKEVQQLEARQSMKYITSIERNAREEGKKEGKEEGKEEGKKETLIKGISLGLRLKFGNSGRDLLPEIEAIEDVNILDAILEAIETVATLDELRQIYQLTNEDKA</sequence>
<accession>A0A139WWV6</accession>
<protein>
    <recommendedName>
        <fullName evidence="4">Cytosolic protein</fullName>
    </recommendedName>
</protein>
<feature type="region of interest" description="Disordered" evidence="1">
    <location>
        <begin position="1"/>
        <end position="21"/>
    </location>
</feature>
<feature type="compositionally biased region" description="Low complexity" evidence="1">
    <location>
        <begin position="1"/>
        <end position="10"/>
    </location>
</feature>
<dbReference type="RefSeq" id="WP_017744143.1">
    <property type="nucleotide sequence ID" value="NZ_KQ976354.1"/>
</dbReference>
<proteinExistence type="predicted"/>
<gene>
    <name evidence="2" type="ORF">WA1_45375</name>
</gene>
<evidence type="ECO:0000256" key="1">
    <source>
        <dbReference type="SAM" id="MobiDB-lite"/>
    </source>
</evidence>
<reference evidence="2 3" key="1">
    <citation type="journal article" date="2013" name="Genome Biol. Evol.">
        <title>Genomes of Stigonematalean cyanobacteria (subsection V) and the evolution of oxygenic photosynthesis from prokaryotes to plastids.</title>
        <authorList>
            <person name="Dagan T."/>
            <person name="Roettger M."/>
            <person name="Stucken K."/>
            <person name="Landan G."/>
            <person name="Koch R."/>
            <person name="Major P."/>
            <person name="Gould S.B."/>
            <person name="Goremykin V.V."/>
            <person name="Rippka R."/>
            <person name="Tandeau de Marsac N."/>
            <person name="Gugger M."/>
            <person name="Lockhart P.J."/>
            <person name="Allen J.F."/>
            <person name="Brune I."/>
            <person name="Maus I."/>
            <person name="Puhler A."/>
            <person name="Martin W.F."/>
        </authorList>
    </citation>
    <scope>NUCLEOTIDE SEQUENCE [LARGE SCALE GENOMIC DNA]</scope>
    <source>
        <strain evidence="2 3">PCC 7110</strain>
    </source>
</reference>
<dbReference type="PANTHER" id="PTHR35586:SF1">
    <property type="entry name" value="SLL1691 PROTEIN"/>
    <property type="match status" value="1"/>
</dbReference>
<organism evidence="2 3">
    <name type="scientific">Scytonema hofmannii PCC 7110</name>
    <dbReference type="NCBI Taxonomy" id="128403"/>
    <lineage>
        <taxon>Bacteria</taxon>
        <taxon>Bacillati</taxon>
        <taxon>Cyanobacteriota</taxon>
        <taxon>Cyanophyceae</taxon>
        <taxon>Nostocales</taxon>
        <taxon>Scytonemataceae</taxon>
        <taxon>Scytonema</taxon>
    </lineage>
</organism>
<dbReference type="EMBL" id="ANNX02000047">
    <property type="protein sequence ID" value="KYC36893.1"/>
    <property type="molecule type" value="Genomic_DNA"/>
</dbReference>
<dbReference type="STRING" id="128403.WA1_45375"/>
<dbReference type="OrthoDB" id="569771at2"/>